<evidence type="ECO:0000313" key="8">
    <source>
        <dbReference type="EMBL" id="GLX70466.1"/>
    </source>
</evidence>
<keyword evidence="2 5" id="KW-0378">Hydrolase</keyword>
<dbReference type="InterPro" id="IPR014016">
    <property type="entry name" value="UvrD-like_ATP-bd"/>
</dbReference>
<dbReference type="Proteomes" id="UP001157114">
    <property type="component" value="Unassembled WGS sequence"/>
</dbReference>
<dbReference type="Pfam" id="PF13538">
    <property type="entry name" value="UvrD_C_2"/>
    <property type="match status" value="1"/>
</dbReference>
<evidence type="ECO:0000259" key="7">
    <source>
        <dbReference type="PROSITE" id="PS51198"/>
    </source>
</evidence>
<reference evidence="8 9" key="1">
    <citation type="submission" date="2023-03" db="EMBL/GenBank/DDBJ databases">
        <title>Draft genome sequence of the bacteria which degrade cell wall of Tricholomamatutake.</title>
        <authorList>
            <person name="Konishi Y."/>
            <person name="Fukuta Y."/>
            <person name="Shirasaka N."/>
        </authorList>
    </citation>
    <scope>NUCLEOTIDE SEQUENCE [LARGE SCALE GENOMIC DNA]</scope>
    <source>
        <strain evidence="9">mu1</strain>
    </source>
</reference>
<feature type="coiled-coil region" evidence="6">
    <location>
        <begin position="3"/>
        <end position="37"/>
    </location>
</feature>
<evidence type="ECO:0000256" key="2">
    <source>
        <dbReference type="ARBA" id="ARBA00022801"/>
    </source>
</evidence>
<evidence type="ECO:0000256" key="5">
    <source>
        <dbReference type="PROSITE-ProRule" id="PRU00560"/>
    </source>
</evidence>
<dbReference type="Gene3D" id="3.40.50.300">
    <property type="entry name" value="P-loop containing nucleotide triphosphate hydrolases"/>
    <property type="match status" value="3"/>
</dbReference>
<evidence type="ECO:0000256" key="1">
    <source>
        <dbReference type="ARBA" id="ARBA00022741"/>
    </source>
</evidence>
<keyword evidence="4 5" id="KW-0067">ATP-binding</keyword>
<comment type="caution">
    <text evidence="8">The sequence shown here is derived from an EMBL/GenBank/DDBJ whole genome shotgun (WGS) entry which is preliminary data.</text>
</comment>
<evidence type="ECO:0000313" key="9">
    <source>
        <dbReference type="Proteomes" id="UP001157114"/>
    </source>
</evidence>
<feature type="domain" description="UvrD-like helicase ATP-binding" evidence="7">
    <location>
        <begin position="210"/>
        <end position="644"/>
    </location>
</feature>
<gene>
    <name evidence="8" type="primary">uvrD_2</name>
    <name evidence="8" type="ORF">MU1_48120</name>
</gene>
<keyword evidence="9" id="KW-1185">Reference proteome</keyword>
<protein>
    <submittedName>
        <fullName evidence="8">DNA helicase</fullName>
    </submittedName>
</protein>
<dbReference type="SUPFAM" id="SSF52540">
    <property type="entry name" value="P-loop containing nucleoside triphosphate hydrolases"/>
    <property type="match status" value="1"/>
</dbReference>
<dbReference type="PANTHER" id="PTHR11070:SF17">
    <property type="entry name" value="DNA HELICASE IV"/>
    <property type="match status" value="1"/>
</dbReference>
<evidence type="ECO:0000256" key="4">
    <source>
        <dbReference type="ARBA" id="ARBA00022840"/>
    </source>
</evidence>
<dbReference type="RefSeq" id="WP_284241239.1">
    <property type="nucleotide sequence ID" value="NZ_BSSQ01000019.1"/>
</dbReference>
<dbReference type="InterPro" id="IPR027785">
    <property type="entry name" value="UvrD-like_helicase_C"/>
</dbReference>
<keyword evidence="3 5" id="KW-0347">Helicase</keyword>
<dbReference type="PANTHER" id="PTHR11070">
    <property type="entry name" value="UVRD / RECB / PCRA DNA HELICASE FAMILY MEMBER"/>
    <property type="match status" value="1"/>
</dbReference>
<dbReference type="PROSITE" id="PS51198">
    <property type="entry name" value="UVRD_HELICASE_ATP_BIND"/>
    <property type="match status" value="1"/>
</dbReference>
<sequence>MMNQEWELEQDRLDEVKEKLQEKIAELEPEVAQLYGQASNIRKHFWEEVSVNTSTDEDFEETFFSINQQAAILSERERTHEKRKQQYKSLKRLVQSPYFGRIDFKEDGSNEVEQVYIGLSSFLASDGMNFLVYDWRTPVASLYYDYSPGPATYSTPGGNIAGNMELKRQYQIKDGELMNFFDASVTIGDSMLQEVLGQGANNQMKSIVATIQKEQNAIIRNDSSRMLIVQGAAGSGKTSAALQRAAYLLYKHRERLTADQIVLFSPNPMFNSYVSTVLPELGEENMQQTTFQEYLAYWLGTTMKLEDPFDQIEYVLTQEASVGYEARMDSIRYKASEGFLHALRHYAVWLNKEGMLFKDIRFRGTDLITAEQMANQFYSYDPTVRLANRVALLQEWLMKELRKAARKEQQADWVDNELNYLDTEQYSAAYSETLRKFQREEELFDVSERYAKAIDRMNKFANQGEDDVFDFSEQQEELLRQMIVKEHFKPLRGIVKKYKFIDLNGLYAQLFNEEAFAYGVMTDGEDVPVNWPGVCMETKMKLGRQELFYEDATPYLFLKELIEGSRMNTIVRHIFVDEGQDYSPFQYAFLKKLFPNARMTVLGDFGQAIFTQSSKLQGGDSPLVHLYGEENTTLIPLLRSYRSTKENVEFTKAMLPGGEDIIPFNRQGIKPLITIAGSRELLQRQIARDIESFQADGHTSIAIITKTAAESNEAYESLKQRGITGINLVTRETLTFESGIMVIPAYLAKGVEFDAVLIYDASAEVYGRESERKLFYTACTRAMHRLNLYMTGEWSPYLQTLNPALYEVQALE</sequence>
<dbReference type="InterPro" id="IPR048228">
    <property type="entry name" value="HelD_bacillota"/>
</dbReference>
<dbReference type="InterPro" id="IPR027417">
    <property type="entry name" value="P-loop_NTPase"/>
</dbReference>
<evidence type="ECO:0000256" key="6">
    <source>
        <dbReference type="SAM" id="Coils"/>
    </source>
</evidence>
<dbReference type="GO" id="GO:0004386">
    <property type="term" value="F:helicase activity"/>
    <property type="evidence" value="ECO:0007669"/>
    <property type="project" value="UniProtKB-KW"/>
</dbReference>
<name>A0ABQ6GMA2_9BACL</name>
<dbReference type="NCBIfam" id="NF041464">
    <property type="entry name" value="HelD_BACSU"/>
    <property type="match status" value="2"/>
</dbReference>
<dbReference type="Pfam" id="PF00580">
    <property type="entry name" value="UvrD-helicase"/>
    <property type="match status" value="1"/>
</dbReference>
<dbReference type="EMBL" id="BSSQ01000019">
    <property type="protein sequence ID" value="GLX70466.1"/>
    <property type="molecule type" value="Genomic_DNA"/>
</dbReference>
<keyword evidence="6" id="KW-0175">Coiled coil</keyword>
<feature type="binding site" evidence="5">
    <location>
        <begin position="231"/>
        <end position="238"/>
    </location>
    <ligand>
        <name>ATP</name>
        <dbReference type="ChEBI" id="CHEBI:30616"/>
    </ligand>
</feature>
<evidence type="ECO:0000256" key="3">
    <source>
        <dbReference type="ARBA" id="ARBA00022806"/>
    </source>
</evidence>
<dbReference type="InterPro" id="IPR000212">
    <property type="entry name" value="DNA_helicase_UvrD/REP"/>
</dbReference>
<proteinExistence type="predicted"/>
<keyword evidence="1 5" id="KW-0547">Nucleotide-binding</keyword>
<accession>A0ABQ6GMA2</accession>
<organism evidence="8 9">
    <name type="scientific">Paenibacillus glycanilyticus</name>
    <dbReference type="NCBI Taxonomy" id="126569"/>
    <lineage>
        <taxon>Bacteria</taxon>
        <taxon>Bacillati</taxon>
        <taxon>Bacillota</taxon>
        <taxon>Bacilli</taxon>
        <taxon>Bacillales</taxon>
        <taxon>Paenibacillaceae</taxon>
        <taxon>Paenibacillus</taxon>
    </lineage>
</organism>